<dbReference type="Pfam" id="PF05641">
    <property type="entry name" value="Agenet"/>
    <property type="match status" value="2"/>
</dbReference>
<dbReference type="PANTHER" id="PTHR31917">
    <property type="entry name" value="AGENET DOMAIN-CONTAINING PROTEIN-RELATED"/>
    <property type="match status" value="1"/>
</dbReference>
<dbReference type="Proteomes" id="UP001279734">
    <property type="component" value="Unassembled WGS sequence"/>
</dbReference>
<proteinExistence type="predicted"/>
<evidence type="ECO:0000259" key="1">
    <source>
        <dbReference type="SMART" id="SM00743"/>
    </source>
</evidence>
<dbReference type="EMBL" id="BSYO01000039">
    <property type="protein sequence ID" value="GMH30809.1"/>
    <property type="molecule type" value="Genomic_DNA"/>
</dbReference>
<dbReference type="PANTHER" id="PTHR31917:SF164">
    <property type="entry name" value="DUF724 DOMAIN-CONTAINING PROTEIN 7-LIKE"/>
    <property type="match status" value="1"/>
</dbReference>
<comment type="caution">
    <text evidence="2">The sequence shown here is derived from an EMBL/GenBank/DDBJ whole genome shotgun (WGS) entry which is preliminary data.</text>
</comment>
<dbReference type="CDD" id="cd20405">
    <property type="entry name" value="Tudor_Agenet_AtDUF_rpt1_3"/>
    <property type="match status" value="1"/>
</dbReference>
<sequence>MCDCLPYTHVAVPADSLLRLRHYLNSSHPRRTGMADDYEDLCKRGAVVEVSSDDEGLRGSWYTATVLRAFSRRSNKVFVEYHSLMVDDEGSKPLREFINAVLIRPIPPREEARKFLLSEEVDAYHNDGWWEGVVTKVLEGSRYAVFFRCSREQIEFAESELRLHREWVQGDWVPPLEQKPSGNRAVAQVESLYALQEYGRNLSVIGLICQRKMNGKERTKKK</sequence>
<evidence type="ECO:0000313" key="3">
    <source>
        <dbReference type="Proteomes" id="UP001279734"/>
    </source>
</evidence>
<reference evidence="2" key="1">
    <citation type="submission" date="2023-05" db="EMBL/GenBank/DDBJ databases">
        <title>Nepenthes gracilis genome sequencing.</title>
        <authorList>
            <person name="Fukushima K."/>
        </authorList>
    </citation>
    <scope>NUCLEOTIDE SEQUENCE</scope>
    <source>
        <strain evidence="2">SING2019-196</strain>
    </source>
</reference>
<evidence type="ECO:0000313" key="2">
    <source>
        <dbReference type="EMBL" id="GMH30809.1"/>
    </source>
</evidence>
<feature type="domain" description="Agenet" evidence="1">
    <location>
        <begin position="40"/>
        <end position="111"/>
    </location>
</feature>
<accession>A0AAD3Y818</accession>
<dbReference type="AlphaFoldDB" id="A0AAD3Y818"/>
<dbReference type="CDD" id="cd20406">
    <property type="entry name" value="Tudor_Agenet_AtDUF_rpt2_4"/>
    <property type="match status" value="1"/>
</dbReference>
<feature type="domain" description="Agenet" evidence="1">
    <location>
        <begin position="113"/>
        <end position="169"/>
    </location>
</feature>
<dbReference type="InterPro" id="IPR008395">
    <property type="entry name" value="Agenet-like_dom"/>
</dbReference>
<gene>
    <name evidence="2" type="ORF">Nepgr_032652</name>
</gene>
<dbReference type="InterPro" id="IPR014002">
    <property type="entry name" value="Agenet_dom_plant"/>
</dbReference>
<dbReference type="SMART" id="SM00743">
    <property type="entry name" value="Agenet"/>
    <property type="match status" value="2"/>
</dbReference>
<keyword evidence="3" id="KW-1185">Reference proteome</keyword>
<organism evidence="2 3">
    <name type="scientific">Nepenthes gracilis</name>
    <name type="common">Slender pitcher plant</name>
    <dbReference type="NCBI Taxonomy" id="150966"/>
    <lineage>
        <taxon>Eukaryota</taxon>
        <taxon>Viridiplantae</taxon>
        <taxon>Streptophyta</taxon>
        <taxon>Embryophyta</taxon>
        <taxon>Tracheophyta</taxon>
        <taxon>Spermatophyta</taxon>
        <taxon>Magnoliopsida</taxon>
        <taxon>eudicotyledons</taxon>
        <taxon>Gunneridae</taxon>
        <taxon>Pentapetalae</taxon>
        <taxon>Caryophyllales</taxon>
        <taxon>Nepenthaceae</taxon>
        <taxon>Nepenthes</taxon>
    </lineage>
</organism>
<name>A0AAD3Y818_NEPGR</name>
<protein>
    <recommendedName>
        <fullName evidence="1">Agenet domain-containing protein</fullName>
    </recommendedName>
</protein>